<dbReference type="EMBL" id="SRLO01001881">
    <property type="protein sequence ID" value="TNN34837.1"/>
    <property type="molecule type" value="Genomic_DNA"/>
</dbReference>
<protein>
    <submittedName>
        <fullName evidence="1">Uncharacterized protein</fullName>
    </submittedName>
</protein>
<organism evidence="1 2">
    <name type="scientific">Liparis tanakae</name>
    <name type="common">Tanaka's snailfish</name>
    <dbReference type="NCBI Taxonomy" id="230148"/>
    <lineage>
        <taxon>Eukaryota</taxon>
        <taxon>Metazoa</taxon>
        <taxon>Chordata</taxon>
        <taxon>Craniata</taxon>
        <taxon>Vertebrata</taxon>
        <taxon>Euteleostomi</taxon>
        <taxon>Actinopterygii</taxon>
        <taxon>Neopterygii</taxon>
        <taxon>Teleostei</taxon>
        <taxon>Neoteleostei</taxon>
        <taxon>Acanthomorphata</taxon>
        <taxon>Eupercaria</taxon>
        <taxon>Perciformes</taxon>
        <taxon>Cottioidei</taxon>
        <taxon>Cottales</taxon>
        <taxon>Liparidae</taxon>
        <taxon>Liparis</taxon>
    </lineage>
</organism>
<sequence length="228" mass="24033">MACEAAPDVLWLSLASSIFSRMSGRSCCSSSISFFSSATPASCNTAAHGQKLSSHIFVISLSRCKTRTQPGLDDRDGAAVVLDGRAVLVHVAQRGGHVVVGLGQQAAVGGQVPELQSKALLEVLERLGIRLGGHQLVVFAFFSVGMKRKTRMNPLPFPSSVSSVDSTASSVFSLSAIASYTCFRSSSLASWKTPTAATTSPITRCLFPVPISFFASSATSTELQRGRK</sequence>
<accession>A0A4Z2F0V5</accession>
<evidence type="ECO:0000313" key="2">
    <source>
        <dbReference type="Proteomes" id="UP000314294"/>
    </source>
</evidence>
<name>A0A4Z2F0V5_9TELE</name>
<comment type="caution">
    <text evidence="1">The sequence shown here is derived from an EMBL/GenBank/DDBJ whole genome shotgun (WGS) entry which is preliminary data.</text>
</comment>
<keyword evidence="2" id="KW-1185">Reference proteome</keyword>
<dbReference type="AlphaFoldDB" id="A0A4Z2F0V5"/>
<proteinExistence type="predicted"/>
<evidence type="ECO:0000313" key="1">
    <source>
        <dbReference type="EMBL" id="TNN34837.1"/>
    </source>
</evidence>
<reference evidence="1 2" key="1">
    <citation type="submission" date="2019-03" db="EMBL/GenBank/DDBJ databases">
        <title>First draft genome of Liparis tanakae, snailfish: a comprehensive survey of snailfish specific genes.</title>
        <authorList>
            <person name="Kim W."/>
            <person name="Song I."/>
            <person name="Jeong J.-H."/>
            <person name="Kim D."/>
            <person name="Kim S."/>
            <person name="Ryu S."/>
            <person name="Song J.Y."/>
            <person name="Lee S.K."/>
        </authorList>
    </citation>
    <scope>NUCLEOTIDE SEQUENCE [LARGE SCALE GENOMIC DNA]</scope>
    <source>
        <tissue evidence="1">Muscle</tissue>
    </source>
</reference>
<dbReference type="Proteomes" id="UP000314294">
    <property type="component" value="Unassembled WGS sequence"/>
</dbReference>
<gene>
    <name evidence="1" type="ORF">EYF80_054997</name>
</gene>